<evidence type="ECO:0000313" key="3">
    <source>
        <dbReference type="Proteomes" id="UP000198694"/>
    </source>
</evidence>
<dbReference type="OrthoDB" id="2969153at2"/>
<reference evidence="2 3" key="1">
    <citation type="submission" date="2016-10" db="EMBL/GenBank/DDBJ databases">
        <authorList>
            <person name="de Groot N.N."/>
        </authorList>
    </citation>
    <scope>NUCLEOTIDE SEQUENCE [LARGE SCALE GENOMIC DNA]</scope>
    <source>
        <strain evidence="2 3">CGMCC 1.6502</strain>
    </source>
</reference>
<evidence type="ECO:0008006" key="4">
    <source>
        <dbReference type="Google" id="ProtNLM"/>
    </source>
</evidence>
<feature type="transmembrane region" description="Helical" evidence="1">
    <location>
        <begin position="18"/>
        <end position="40"/>
    </location>
</feature>
<dbReference type="EMBL" id="FNFL01000008">
    <property type="protein sequence ID" value="SDK55060.1"/>
    <property type="molecule type" value="Genomic_DNA"/>
</dbReference>
<evidence type="ECO:0000256" key="1">
    <source>
        <dbReference type="SAM" id="Phobius"/>
    </source>
</evidence>
<evidence type="ECO:0000313" key="2">
    <source>
        <dbReference type="EMBL" id="SDK55060.1"/>
    </source>
</evidence>
<name>A0A1G9CTN8_9BACI</name>
<keyword evidence="1" id="KW-0472">Membrane</keyword>
<dbReference type="AlphaFoldDB" id="A0A1G9CTN8"/>
<keyword evidence="1" id="KW-0812">Transmembrane</keyword>
<keyword evidence="3" id="KW-1185">Reference proteome</keyword>
<sequence length="130" mass="14817">MIKLSTFHKQLLKNEKGFVFPLIAWIAIMLVTAISTTVSLHMNNMEITKQNFEQAKIETILQMGTEELTEYISETPDRAAGELKLDYPYGNVIVRFQTESSNHISAIFWIETTNGSVSKKIKHVLLKNES</sequence>
<accession>A0A1G9CTN8</accession>
<gene>
    <name evidence="2" type="ORF">SAMN05216243_3537</name>
</gene>
<dbReference type="RefSeq" id="WP_093217052.1">
    <property type="nucleotide sequence ID" value="NZ_FNFL01000008.1"/>
</dbReference>
<organism evidence="2 3">
    <name type="scientific">Sediminibacillus albus</name>
    <dbReference type="NCBI Taxonomy" id="407036"/>
    <lineage>
        <taxon>Bacteria</taxon>
        <taxon>Bacillati</taxon>
        <taxon>Bacillota</taxon>
        <taxon>Bacilli</taxon>
        <taxon>Bacillales</taxon>
        <taxon>Bacillaceae</taxon>
        <taxon>Sediminibacillus</taxon>
    </lineage>
</organism>
<keyword evidence="1" id="KW-1133">Transmembrane helix</keyword>
<proteinExistence type="predicted"/>
<dbReference type="Proteomes" id="UP000198694">
    <property type="component" value="Unassembled WGS sequence"/>
</dbReference>
<protein>
    <recommendedName>
        <fullName evidence="4">Competence protein ComGG</fullName>
    </recommendedName>
</protein>
<dbReference type="STRING" id="407036.SAMN05216243_3537"/>